<evidence type="ECO:0000313" key="10">
    <source>
        <dbReference type="Proteomes" id="UP000242525"/>
    </source>
</evidence>
<dbReference type="GO" id="GO:0005829">
    <property type="term" value="C:cytosol"/>
    <property type="evidence" value="ECO:0007669"/>
    <property type="project" value="TreeGrafter"/>
</dbReference>
<feature type="compositionally biased region" description="Acidic residues" evidence="7">
    <location>
        <begin position="916"/>
        <end position="932"/>
    </location>
</feature>
<evidence type="ECO:0000256" key="3">
    <source>
        <dbReference type="ARBA" id="ARBA00022448"/>
    </source>
</evidence>
<evidence type="ECO:0000259" key="8">
    <source>
        <dbReference type="PROSITE" id="PS50166"/>
    </source>
</evidence>
<dbReference type="PANTHER" id="PTHR10997">
    <property type="entry name" value="IMPORTIN-7, 8, 11"/>
    <property type="match status" value="1"/>
</dbReference>
<dbReference type="Pfam" id="PF03810">
    <property type="entry name" value="IBN_N"/>
    <property type="match status" value="1"/>
</dbReference>
<dbReference type="GO" id="GO:0006606">
    <property type="term" value="P:protein import into nucleus"/>
    <property type="evidence" value="ECO:0007669"/>
    <property type="project" value="TreeGrafter"/>
</dbReference>
<dbReference type="SMART" id="SM00913">
    <property type="entry name" value="IBN_N"/>
    <property type="match status" value="1"/>
</dbReference>
<dbReference type="OrthoDB" id="760868at2759"/>
<evidence type="ECO:0000256" key="4">
    <source>
        <dbReference type="ARBA" id="ARBA00022490"/>
    </source>
</evidence>
<organism evidence="9 10">
    <name type="scientific">Geotrichum candidum</name>
    <name type="common">Oospora lactis</name>
    <name type="synonym">Dipodascus geotrichum</name>
    <dbReference type="NCBI Taxonomy" id="1173061"/>
    <lineage>
        <taxon>Eukaryota</taxon>
        <taxon>Fungi</taxon>
        <taxon>Dikarya</taxon>
        <taxon>Ascomycota</taxon>
        <taxon>Saccharomycotina</taxon>
        <taxon>Dipodascomycetes</taxon>
        <taxon>Dipodascales</taxon>
        <taxon>Dipodascaceae</taxon>
        <taxon>Geotrichum</taxon>
    </lineage>
</organism>
<accession>A0A0J9XC67</accession>
<feature type="domain" description="Importin N-terminal" evidence="8">
    <location>
        <begin position="24"/>
        <end position="98"/>
    </location>
</feature>
<name>A0A0J9XC67_GEOCN</name>
<dbReference type="Pfam" id="PF08506">
    <property type="entry name" value="Cse1"/>
    <property type="match status" value="1"/>
</dbReference>
<dbReference type="InterPro" id="IPR016024">
    <property type="entry name" value="ARM-type_fold"/>
</dbReference>
<sequence length="1020" mass="115815">MDTRALYNCFEATLQADQNIRIQAELELKKAESTPGFIGACLDIVIEPQVADHVKTAAVVYLKNKVNRYWDPMTPVANPIEEEEKPVFRERLVPALVKVAPQCRAVLVKVLNIIVARDFPERWPGLLDQTLALFQASDIDSTRAGLTCLLEMSKHYRWTSGEKRAGLDHLIASSFDGVLNIGNSLINETSNTAGEMLKDILKIYKCATFHELPKSLQDPKSLSQWATLMFNVIKKDLPEEVLNLSIEDREVNHWVKCKKWAFANLYRLFYRYAAPRKLSQKHNALYADFSTLFVNNYVPEIMAVYFNQIELWVQQKIWLGRASIYNLLIFIEECINYKDTWAILKPHSKSIVTHVVFPLLCTTDEDIEIFETDPEEYIHKHIDVFDDNSSPDTAAINFLTTLVRKRTKSTLPDVLEFVQGVVSSHVQNIQDLALARQQEGALRIMSAIALLVISKKSPIADKIEPFIAQYVFPDFNSPHGFLRVRACQFLNVYADVEFQNVENTSFAYQCILKCLEDENLPVQIEAALALQPMVKHNEVRAALSSRIPEIMTRLLDLANKIDIDAITGVIEEFVEIFSEQLTPFAVDLATKMCDQLMRLLSELADQQQVEFDAENYDDTANEDKTMTALGVLTTISTLLLALDNANAVVLELEIILKPVIQVVLNHRMADFYVEVFGLIDNCTYCLKSISPTMWALLPEIHAVFKEDAVDYLNELSPCLDNYLQYGAAEIGQTPQLAAIFYDIFNIVLAEDHLGEEDRTVACSVGQRFLLSLEGKVDQHVPLMLNTVITRLQVEKPKRNIPYLVNLLEVILASICYNARATMAILEEKSFTQEFFSAWFDNMEKFTRVYDLKLVIMTMLSLFGLPDGDLPPSIQSNLGQISKGLVAVIGRLPEALKHREEVDKEFDPSQDYAREDDIYDEWNDEEDEEEEGGEGGSTEEYLDFLEQETSNFQVGEGKFFSTLDGLEEEPLSESVLDTVNPFVAVRDMFMNLKNTNEARYIALTSNFTPEEVTILDEATKL</sequence>
<dbReference type="GO" id="GO:0031267">
    <property type="term" value="F:small GTPase binding"/>
    <property type="evidence" value="ECO:0007669"/>
    <property type="project" value="InterPro"/>
</dbReference>
<keyword evidence="4" id="KW-0963">Cytoplasm</keyword>
<evidence type="ECO:0000256" key="5">
    <source>
        <dbReference type="ARBA" id="ARBA00022927"/>
    </source>
</evidence>
<dbReference type="InterPro" id="IPR011989">
    <property type="entry name" value="ARM-like"/>
</dbReference>
<keyword evidence="3" id="KW-0813">Transport</keyword>
<feature type="compositionally biased region" description="Basic and acidic residues" evidence="7">
    <location>
        <begin position="899"/>
        <end position="915"/>
    </location>
</feature>
<keyword evidence="5" id="KW-0653">Protein transport</keyword>
<reference evidence="9" key="1">
    <citation type="submission" date="2014-03" db="EMBL/GenBank/DDBJ databases">
        <authorList>
            <person name="Casaregola S."/>
        </authorList>
    </citation>
    <scope>NUCLEOTIDE SEQUENCE [LARGE SCALE GENOMIC DNA]</scope>
    <source>
        <strain evidence="9">CLIB 918</strain>
    </source>
</reference>
<evidence type="ECO:0000256" key="7">
    <source>
        <dbReference type="SAM" id="MobiDB-lite"/>
    </source>
</evidence>
<dbReference type="PROSITE" id="PS50166">
    <property type="entry name" value="IMPORTIN_B_NT"/>
    <property type="match status" value="1"/>
</dbReference>
<evidence type="ECO:0000256" key="6">
    <source>
        <dbReference type="ARBA" id="ARBA00023242"/>
    </source>
</evidence>
<dbReference type="STRING" id="1173061.A0A0J9XC67"/>
<comment type="caution">
    <text evidence="9">The sequence shown here is derived from an EMBL/GenBank/DDBJ whole genome shotgun (WGS) entry which is preliminary data.</text>
</comment>
<protein>
    <submittedName>
        <fullName evidence="9">Similar to Saccharomyces cerevisiae YJR132W NMD5 Karyopherin</fullName>
    </submittedName>
</protein>
<dbReference type="PANTHER" id="PTHR10997:SF18">
    <property type="entry name" value="D-IMPORTIN 7_RANBP7"/>
    <property type="match status" value="1"/>
</dbReference>
<gene>
    <name evidence="9" type="ORF">BN980_GECA08s04718g</name>
</gene>
<feature type="region of interest" description="Disordered" evidence="7">
    <location>
        <begin position="899"/>
        <end position="936"/>
    </location>
</feature>
<comment type="subcellular location">
    <subcellularLocation>
        <location evidence="2">Cytoplasm</location>
    </subcellularLocation>
    <subcellularLocation>
        <location evidence="1">Nucleus</location>
    </subcellularLocation>
</comment>
<evidence type="ECO:0000313" key="9">
    <source>
        <dbReference type="EMBL" id="CDO54794.1"/>
    </source>
</evidence>
<evidence type="ECO:0000256" key="1">
    <source>
        <dbReference type="ARBA" id="ARBA00004123"/>
    </source>
</evidence>
<proteinExistence type="predicted"/>
<dbReference type="AlphaFoldDB" id="A0A0J9XC67"/>
<keyword evidence="6" id="KW-0539">Nucleus</keyword>
<dbReference type="Proteomes" id="UP000242525">
    <property type="component" value="Unassembled WGS sequence"/>
</dbReference>
<dbReference type="InterPro" id="IPR001494">
    <property type="entry name" value="Importin-beta_N"/>
</dbReference>
<dbReference type="InterPro" id="IPR013713">
    <property type="entry name" value="XPO2_central"/>
</dbReference>
<keyword evidence="10" id="KW-1185">Reference proteome</keyword>
<dbReference type="EMBL" id="CCBN010000008">
    <property type="protein sequence ID" value="CDO54794.1"/>
    <property type="molecule type" value="Genomic_DNA"/>
</dbReference>
<dbReference type="FunFam" id="1.25.10.10:FF:000244">
    <property type="entry name" value="Nonsense-mediated mRNA decay protein"/>
    <property type="match status" value="1"/>
</dbReference>
<dbReference type="SUPFAM" id="SSF48371">
    <property type="entry name" value="ARM repeat"/>
    <property type="match status" value="1"/>
</dbReference>
<evidence type="ECO:0000256" key="2">
    <source>
        <dbReference type="ARBA" id="ARBA00004496"/>
    </source>
</evidence>
<dbReference type="Gene3D" id="1.25.10.10">
    <property type="entry name" value="Leucine-rich Repeat Variant"/>
    <property type="match status" value="1"/>
</dbReference>
<dbReference type="GO" id="GO:0005635">
    <property type="term" value="C:nuclear envelope"/>
    <property type="evidence" value="ECO:0007669"/>
    <property type="project" value="TreeGrafter"/>
</dbReference>